<name>A0A0F3IMX8_9GAMM</name>
<comment type="caution">
    <text evidence="2">The sequence shown here is derived from an EMBL/GenBank/DDBJ whole genome shotgun (WGS) entry which is preliminary data.</text>
</comment>
<evidence type="ECO:0000313" key="2">
    <source>
        <dbReference type="EMBL" id="KJV08056.1"/>
    </source>
</evidence>
<organism evidence="2 3">
    <name type="scientific">Methylocucumis oryzae</name>
    <dbReference type="NCBI Taxonomy" id="1632867"/>
    <lineage>
        <taxon>Bacteria</taxon>
        <taxon>Pseudomonadati</taxon>
        <taxon>Pseudomonadota</taxon>
        <taxon>Gammaproteobacteria</taxon>
        <taxon>Methylococcales</taxon>
        <taxon>Methylococcaceae</taxon>
        <taxon>Methylocucumis</taxon>
    </lineage>
</organism>
<keyword evidence="3" id="KW-1185">Reference proteome</keyword>
<feature type="compositionally biased region" description="Basic and acidic residues" evidence="1">
    <location>
        <begin position="73"/>
        <end position="85"/>
    </location>
</feature>
<proteinExistence type="predicted"/>
<reference evidence="3" key="1">
    <citation type="submission" date="2015-03" db="EMBL/GenBank/DDBJ databases">
        <title>Draft genome sequence of a novel methanotroph (Sn10-6) isolated from flooded ricefield rhizosphere in India.</title>
        <authorList>
            <person name="Pandit P.S."/>
            <person name="Pore S.D."/>
            <person name="Arora P."/>
            <person name="Kapse N.G."/>
            <person name="Dhakephalkar P.K."/>
            <person name="Rahalkar M.C."/>
        </authorList>
    </citation>
    <scope>NUCLEOTIDE SEQUENCE [LARGE SCALE GENOMIC DNA]</scope>
    <source>
        <strain evidence="3">Sn10-6</strain>
    </source>
</reference>
<protein>
    <submittedName>
        <fullName evidence="2">Uncharacterized protein</fullName>
    </submittedName>
</protein>
<reference evidence="2 3" key="2">
    <citation type="journal article" date="2016" name="Microb. Ecol.">
        <title>Genome Characteristics of a Novel Type I Methanotroph (Sn10-6) Isolated from a Flooded Indian Rice Field.</title>
        <authorList>
            <person name="Rahalkar M.C."/>
            <person name="Pandit P.S."/>
            <person name="Dhakephalkar P.K."/>
            <person name="Pore S."/>
            <person name="Arora P."/>
            <person name="Kapse N."/>
        </authorList>
    </citation>
    <scope>NUCLEOTIDE SEQUENCE [LARGE SCALE GENOMIC DNA]</scope>
    <source>
        <strain evidence="2 3">Sn10-6</strain>
    </source>
</reference>
<accession>A0A0F3IMX8</accession>
<feature type="region of interest" description="Disordered" evidence="1">
    <location>
        <begin position="65"/>
        <end position="85"/>
    </location>
</feature>
<dbReference type="AlphaFoldDB" id="A0A0F3IMX8"/>
<dbReference type="Proteomes" id="UP000033684">
    <property type="component" value="Unassembled WGS sequence"/>
</dbReference>
<gene>
    <name evidence="2" type="ORF">VZ94_00395</name>
</gene>
<dbReference type="EMBL" id="LAJX01000004">
    <property type="protein sequence ID" value="KJV08056.1"/>
    <property type="molecule type" value="Genomic_DNA"/>
</dbReference>
<evidence type="ECO:0000256" key="1">
    <source>
        <dbReference type="SAM" id="MobiDB-lite"/>
    </source>
</evidence>
<evidence type="ECO:0000313" key="3">
    <source>
        <dbReference type="Proteomes" id="UP000033684"/>
    </source>
</evidence>
<sequence length="85" mass="9712">MLNFLNELCHYFKRYTKGYNMSEQVKDKKQPNIREISSVPGFDSATIVDTEDATKGIATAIEVKNTMPSIPNRNRDDNGRKQDES</sequence>